<dbReference type="Pfam" id="PF05003">
    <property type="entry name" value="DUF668"/>
    <property type="match status" value="1"/>
</dbReference>
<evidence type="ECO:0000256" key="4">
    <source>
        <dbReference type="SAM" id="MobiDB-lite"/>
    </source>
</evidence>
<gene>
    <name evidence="8" type="ORF">NC653_005204</name>
</gene>
<dbReference type="InterPro" id="IPR007700">
    <property type="entry name" value="DUF668"/>
</dbReference>
<feature type="region of interest" description="Disordered" evidence="4">
    <location>
        <begin position="1"/>
        <end position="84"/>
    </location>
</feature>
<accession>A0AAD6WCT2</accession>
<feature type="repeat" description="PPR" evidence="3">
    <location>
        <begin position="798"/>
        <end position="832"/>
    </location>
</feature>
<dbReference type="FunFam" id="1.25.40.10:FF:000366">
    <property type="entry name" value="Pentatricopeptide (PPR) repeat-containing protein"/>
    <property type="match status" value="1"/>
</dbReference>
<sequence length="1376" mass="153264">MGGACPGGTKRKNVKAVEEKKNNSGNNTSGKLRSLHSIGKKKESPYRNNNGDDFRKTMPERSNSGELLSSFSRELKPSTPARTETNKINQKKSFLGKAGTVGLEKAVEVLDTLGSSMSNLNPRGGFASGMGSRGNRISILAFEVANTIAKGANLFHSLSEKNVEFLKKEVLHSEGVHKLVSTDMKELLIIAASDKREEFDVFSREVIRFGDLCKDPQWHNLGRYFSKLDSEKSFERQHRTEAEVTMQELTTLVQHTSELYHELNALDRFDQDYQRKLDEVQSLNLPQKGESLTILQSELKQQKKLVMSLKKKSLWSKTLEEIMEKLVDIVTFLQQAILEAFGNNGVILADKEAGRGPQRLGPSGLALHYANIINQIDNITSRPTSLPPNTRDSLYQGMPNSVKAALRSRLQMVDSKEEFTMALVKGEMEKTLHWLAPIATNTTKAHQGFGWVGEWANTGNDFGKNTAENTNLIRLQTLYHADKQKTDLYILELVTWLHRLISLVRQRDHGFSSMPVQSPAPRGLVFRTKMQRIQSQNHDAQLCQEDRDLLANACQRRLVPGRSKSQEFSLDKKRGQVLTSSRSAGNSPVRSSIPGGIRRDGSPVLLQFPTPRLVYYLVKKRKPPGAKESHKRGNQPQRNLHQSLVTCVRAISSFLGELSWRAVMARQALPLFENFSHCLCSATKASLSQAHAHILKTGISLPETIQIFSKLNHFGHVIRVFSYMLTQGIVPDSRVLPTVIKTCAALSALQTGKQMHCFALVSGLGLDSVVLSSLLHMYVQFDRLKDARNVFDKLPQPGVVTSSALISRFARKGRVKETKELFYQTRDLGVELNLVSWNGMISGFNRSGSYLDAILMFQNMHLEGLKPDGTSVSSVLPAVGDLEMPLLGIQIHCYVIKQGLGPDKFVVSALIDMYGKCACASEMSGVFNEMDEVDVGACNALVTGLSRNGLVDNALEVFKRFKGMDLNVVSWTSMIASCSQNGKDIEALELFREMQIEGVKPNSVTIPCLLPACGNIAALLHGKAAHCFSLRNGIFNDVYVGSALIDMYAKCGRMLASRLCFDMMPNRNLVSWNSLMAGYAMHGKTIEAINIFELMQRCGQKPDHVSFTCVLSACTQGGLTEEGWFYFDSMSRNIGVEARMEHYSCMVTLLGRSGRLEEAYAMIKQMPFEPDSCVWGALLSSCRVHNRVDLGEIAAKRVFELEPRNPGNYILLSNIYASKAMWVEVDMVRDMMRSRGLKKNPGYSWIEIKNKVHMLLAGDSSHPQMPQIIEKLAKLTVEMKKSGYVPHTDFVLQDVEEQDKEQILCGHSEKLAVVLGLLNTKPGFPLQVEFVLVEIIGERVKWVSGIAAMILNNTEDPSCRTTGRSGEYCLIKSEAD</sequence>
<proteinExistence type="inferred from homology"/>
<feature type="compositionally biased region" description="Basic and acidic residues" evidence="4">
    <location>
        <begin position="40"/>
        <end position="59"/>
    </location>
</feature>
<feature type="repeat" description="PPR" evidence="3">
    <location>
        <begin position="1068"/>
        <end position="1102"/>
    </location>
</feature>
<evidence type="ECO:0000259" key="7">
    <source>
        <dbReference type="Pfam" id="PF14432"/>
    </source>
</evidence>
<dbReference type="GO" id="GO:0008270">
    <property type="term" value="F:zinc ion binding"/>
    <property type="evidence" value="ECO:0007669"/>
    <property type="project" value="InterPro"/>
</dbReference>
<dbReference type="GO" id="GO:0045927">
    <property type="term" value="P:positive regulation of growth"/>
    <property type="evidence" value="ECO:0007669"/>
    <property type="project" value="InterPro"/>
</dbReference>
<organism evidence="8 9">
    <name type="scientific">Populus alba x Populus x berolinensis</name>
    <dbReference type="NCBI Taxonomy" id="444605"/>
    <lineage>
        <taxon>Eukaryota</taxon>
        <taxon>Viridiplantae</taxon>
        <taxon>Streptophyta</taxon>
        <taxon>Embryophyta</taxon>
        <taxon>Tracheophyta</taxon>
        <taxon>Spermatophyta</taxon>
        <taxon>Magnoliopsida</taxon>
        <taxon>eudicotyledons</taxon>
        <taxon>Gunneridae</taxon>
        <taxon>Pentapetalae</taxon>
        <taxon>rosids</taxon>
        <taxon>fabids</taxon>
        <taxon>Malpighiales</taxon>
        <taxon>Salicaceae</taxon>
        <taxon>Saliceae</taxon>
        <taxon>Populus</taxon>
    </lineage>
</organism>
<dbReference type="EMBL" id="JAQIZT010000002">
    <property type="protein sequence ID" value="KAJ7005799.1"/>
    <property type="molecule type" value="Genomic_DNA"/>
</dbReference>
<reference evidence="8" key="1">
    <citation type="journal article" date="2023" name="Mol. Ecol. Resour.">
        <title>Chromosome-level genome assembly of a triploid poplar Populus alba 'Berolinensis'.</title>
        <authorList>
            <person name="Chen S."/>
            <person name="Yu Y."/>
            <person name="Wang X."/>
            <person name="Wang S."/>
            <person name="Zhang T."/>
            <person name="Zhou Y."/>
            <person name="He R."/>
            <person name="Meng N."/>
            <person name="Wang Y."/>
            <person name="Liu W."/>
            <person name="Liu Z."/>
            <person name="Liu J."/>
            <person name="Guo Q."/>
            <person name="Huang H."/>
            <person name="Sederoff R.R."/>
            <person name="Wang G."/>
            <person name="Qu G."/>
            <person name="Chen S."/>
        </authorList>
    </citation>
    <scope>NUCLEOTIDE SEQUENCE</scope>
    <source>
        <strain evidence="8">SC-2020</strain>
    </source>
</reference>
<evidence type="ECO:0000256" key="1">
    <source>
        <dbReference type="ARBA" id="ARBA00006643"/>
    </source>
</evidence>
<dbReference type="InterPro" id="IPR021864">
    <property type="entry name" value="DUF3475"/>
</dbReference>
<dbReference type="Pfam" id="PF20431">
    <property type="entry name" value="E_motif"/>
    <property type="match status" value="1"/>
</dbReference>
<feature type="compositionally biased region" description="Polar residues" evidence="4">
    <location>
        <begin position="577"/>
        <end position="590"/>
    </location>
</feature>
<dbReference type="InterPro" id="IPR046848">
    <property type="entry name" value="E_motif"/>
</dbReference>
<evidence type="ECO:0008006" key="10">
    <source>
        <dbReference type="Google" id="ProtNLM"/>
    </source>
</evidence>
<comment type="caution">
    <text evidence="8">The sequence shown here is derived from an EMBL/GenBank/DDBJ whole genome shotgun (WGS) entry which is preliminary data.</text>
</comment>
<dbReference type="Pfam" id="PF14432">
    <property type="entry name" value="DYW_deaminase"/>
    <property type="match status" value="1"/>
</dbReference>
<dbReference type="InterPro" id="IPR045021">
    <property type="entry name" value="PSI1/2/3"/>
</dbReference>
<dbReference type="FunFam" id="1.25.40.10:FF:000598">
    <property type="entry name" value="pentatricopeptide repeat-containing protein At1g20230 isoform X2"/>
    <property type="match status" value="1"/>
</dbReference>
<evidence type="ECO:0000259" key="6">
    <source>
        <dbReference type="Pfam" id="PF11961"/>
    </source>
</evidence>
<dbReference type="Pfam" id="PF01535">
    <property type="entry name" value="PPR"/>
    <property type="match status" value="5"/>
</dbReference>
<feature type="region of interest" description="Disordered" evidence="4">
    <location>
        <begin position="562"/>
        <end position="598"/>
    </location>
</feature>
<evidence type="ECO:0000256" key="3">
    <source>
        <dbReference type="PROSITE-ProRule" id="PRU00708"/>
    </source>
</evidence>
<dbReference type="InterPro" id="IPR011990">
    <property type="entry name" value="TPR-like_helical_dom_sf"/>
</dbReference>
<dbReference type="InterPro" id="IPR046849">
    <property type="entry name" value="E2_motif"/>
</dbReference>
<feature type="domain" description="DYW" evidence="7">
    <location>
        <begin position="1283"/>
        <end position="1329"/>
    </location>
</feature>
<feature type="domain" description="DUF668" evidence="5">
    <location>
        <begin position="359"/>
        <end position="444"/>
    </location>
</feature>
<feature type="repeat" description="PPR" evidence="3">
    <location>
        <begin position="967"/>
        <end position="1001"/>
    </location>
</feature>
<feature type="compositionally biased region" description="Polar residues" evidence="4">
    <location>
        <begin position="60"/>
        <end position="72"/>
    </location>
</feature>
<dbReference type="NCBIfam" id="TIGR00756">
    <property type="entry name" value="PPR"/>
    <property type="match status" value="3"/>
</dbReference>
<dbReference type="Pfam" id="PF20430">
    <property type="entry name" value="Eplus_motif"/>
    <property type="match status" value="1"/>
</dbReference>
<dbReference type="FunFam" id="1.25.40.10:FF:000393">
    <property type="entry name" value="Pentatricopeptide repeat-containing protein At1g20230"/>
    <property type="match status" value="1"/>
</dbReference>
<dbReference type="PANTHER" id="PTHR31730">
    <property type="entry name" value="OS01G0873900 PROTEIN"/>
    <property type="match status" value="1"/>
</dbReference>
<dbReference type="FunFam" id="1.25.40.10:FF:000031">
    <property type="entry name" value="Pentatricopeptide repeat-containing protein mitochondrial"/>
    <property type="match status" value="1"/>
</dbReference>
<dbReference type="Pfam" id="PF11961">
    <property type="entry name" value="DUF3475"/>
    <property type="match status" value="1"/>
</dbReference>
<evidence type="ECO:0000313" key="9">
    <source>
        <dbReference type="Proteomes" id="UP001164929"/>
    </source>
</evidence>
<dbReference type="Gene3D" id="1.25.40.10">
    <property type="entry name" value="Tetratricopeptide repeat domain"/>
    <property type="match status" value="4"/>
</dbReference>
<dbReference type="PANTHER" id="PTHR31730:SF18">
    <property type="entry name" value="PROTEIN PSK SIMULATOR 2"/>
    <property type="match status" value="1"/>
</dbReference>
<keyword evidence="2" id="KW-0677">Repeat</keyword>
<dbReference type="Proteomes" id="UP001164929">
    <property type="component" value="Chromosome 2"/>
</dbReference>
<name>A0AAD6WCT2_9ROSI</name>
<feature type="repeat" description="PPR" evidence="3">
    <location>
        <begin position="833"/>
        <end position="867"/>
    </location>
</feature>
<dbReference type="PROSITE" id="PS51375">
    <property type="entry name" value="PPR"/>
    <property type="match status" value="5"/>
</dbReference>
<dbReference type="InterPro" id="IPR002885">
    <property type="entry name" value="PPR_rpt"/>
</dbReference>
<comment type="similarity">
    <text evidence="1">Belongs to the PPR family. PCMP-H subfamily.</text>
</comment>
<keyword evidence="9" id="KW-1185">Reference proteome</keyword>
<feature type="repeat" description="PPR" evidence="3">
    <location>
        <begin position="934"/>
        <end position="964"/>
    </location>
</feature>
<feature type="domain" description="DUF3475" evidence="6">
    <location>
        <begin position="139"/>
        <end position="195"/>
    </location>
</feature>
<dbReference type="InterPro" id="IPR032867">
    <property type="entry name" value="DYW_dom"/>
</dbReference>
<dbReference type="Pfam" id="PF13041">
    <property type="entry name" value="PPR_2"/>
    <property type="match status" value="2"/>
</dbReference>
<protein>
    <recommendedName>
        <fullName evidence="10">Pentatricopeptide repeat-containing protein</fullName>
    </recommendedName>
</protein>
<evidence type="ECO:0000313" key="8">
    <source>
        <dbReference type="EMBL" id="KAJ7005799.1"/>
    </source>
</evidence>
<evidence type="ECO:0000256" key="2">
    <source>
        <dbReference type="ARBA" id="ARBA00022737"/>
    </source>
</evidence>
<evidence type="ECO:0000259" key="5">
    <source>
        <dbReference type="Pfam" id="PF05003"/>
    </source>
</evidence>